<evidence type="ECO:0000313" key="2">
    <source>
        <dbReference type="EMBL" id="TFK78592.1"/>
    </source>
</evidence>
<dbReference type="AlphaFoldDB" id="A0A5C3NNK4"/>
<protein>
    <submittedName>
        <fullName evidence="2">Uncharacterized protein</fullName>
    </submittedName>
</protein>
<evidence type="ECO:0000313" key="3">
    <source>
        <dbReference type="Proteomes" id="UP000308197"/>
    </source>
</evidence>
<proteinExistence type="predicted"/>
<evidence type="ECO:0000256" key="1">
    <source>
        <dbReference type="SAM" id="MobiDB-lite"/>
    </source>
</evidence>
<dbReference type="EMBL" id="ML212440">
    <property type="protein sequence ID" value="TFK78592.1"/>
    <property type="molecule type" value="Genomic_DNA"/>
</dbReference>
<reference evidence="2 3" key="1">
    <citation type="journal article" date="2019" name="Nat. Ecol. Evol.">
        <title>Megaphylogeny resolves global patterns of mushroom evolution.</title>
        <authorList>
            <person name="Varga T."/>
            <person name="Krizsan K."/>
            <person name="Foldi C."/>
            <person name="Dima B."/>
            <person name="Sanchez-Garcia M."/>
            <person name="Sanchez-Ramirez S."/>
            <person name="Szollosi G.J."/>
            <person name="Szarkandi J.G."/>
            <person name="Papp V."/>
            <person name="Albert L."/>
            <person name="Andreopoulos W."/>
            <person name="Angelini C."/>
            <person name="Antonin V."/>
            <person name="Barry K.W."/>
            <person name="Bougher N.L."/>
            <person name="Buchanan P."/>
            <person name="Buyck B."/>
            <person name="Bense V."/>
            <person name="Catcheside P."/>
            <person name="Chovatia M."/>
            <person name="Cooper J."/>
            <person name="Damon W."/>
            <person name="Desjardin D."/>
            <person name="Finy P."/>
            <person name="Geml J."/>
            <person name="Haridas S."/>
            <person name="Hughes K."/>
            <person name="Justo A."/>
            <person name="Karasinski D."/>
            <person name="Kautmanova I."/>
            <person name="Kiss B."/>
            <person name="Kocsube S."/>
            <person name="Kotiranta H."/>
            <person name="LaButti K.M."/>
            <person name="Lechner B.E."/>
            <person name="Liimatainen K."/>
            <person name="Lipzen A."/>
            <person name="Lukacs Z."/>
            <person name="Mihaltcheva S."/>
            <person name="Morgado L.N."/>
            <person name="Niskanen T."/>
            <person name="Noordeloos M.E."/>
            <person name="Ohm R.A."/>
            <person name="Ortiz-Santana B."/>
            <person name="Ovrebo C."/>
            <person name="Racz N."/>
            <person name="Riley R."/>
            <person name="Savchenko A."/>
            <person name="Shiryaev A."/>
            <person name="Soop K."/>
            <person name="Spirin V."/>
            <person name="Szebenyi C."/>
            <person name="Tomsovsky M."/>
            <person name="Tulloss R.E."/>
            <person name="Uehling J."/>
            <person name="Grigoriev I.V."/>
            <person name="Vagvolgyi C."/>
            <person name="Papp T."/>
            <person name="Martin F.M."/>
            <person name="Miettinen O."/>
            <person name="Hibbett D.S."/>
            <person name="Nagy L.G."/>
        </authorList>
    </citation>
    <scope>NUCLEOTIDE SEQUENCE [LARGE SCALE GENOMIC DNA]</scope>
    <source>
        <strain evidence="2 3">HHB13444</strain>
    </source>
</reference>
<dbReference type="STRING" id="1314778.A0A5C3NNK4"/>
<organism evidence="2 3">
    <name type="scientific">Polyporus arcularius HHB13444</name>
    <dbReference type="NCBI Taxonomy" id="1314778"/>
    <lineage>
        <taxon>Eukaryota</taxon>
        <taxon>Fungi</taxon>
        <taxon>Dikarya</taxon>
        <taxon>Basidiomycota</taxon>
        <taxon>Agaricomycotina</taxon>
        <taxon>Agaricomycetes</taxon>
        <taxon>Polyporales</taxon>
        <taxon>Polyporaceae</taxon>
        <taxon>Polyporus</taxon>
    </lineage>
</organism>
<feature type="region of interest" description="Disordered" evidence="1">
    <location>
        <begin position="253"/>
        <end position="282"/>
    </location>
</feature>
<keyword evidence="3" id="KW-1185">Reference proteome</keyword>
<gene>
    <name evidence="2" type="ORF">K466DRAFT_648957</name>
</gene>
<name>A0A5C3NNK4_9APHY</name>
<sequence length="337" mass="36121">MRCAERSSTVHPSSRPPSVMAYDYYRSSVPGWGTSQFQFGPPPMPAFQPQPSWTGYDFYNAHALNPDPTLYKSVMGRIGSYSGLGVDHRTARYWHSVIYSGMASQPLTQVLPADIGAAAAYEVYRTWKHNSSIYAPLSADRMMQREGLIGMAIAEATRLWQYSGRSMDAYGQRAACEAAAATAAVLADRFTSLIGGGATTFPPSPVMSSYGSYLPSTSMPVSYAGSSPGYLGGGTAYGSIAAPPGSTVVVTHPRHHSHERRGRSHSRDGHHHHHDHHHRGRSVEVIQTGGSGYGYQPYYGSGYGAGYAGGPGYGTYGGGYAPYGYRGNYAPSGCVIC</sequence>
<feature type="compositionally biased region" description="Basic residues" evidence="1">
    <location>
        <begin position="253"/>
        <end position="280"/>
    </location>
</feature>
<accession>A0A5C3NNK4</accession>
<dbReference type="InParanoid" id="A0A5C3NNK4"/>
<dbReference type="Proteomes" id="UP000308197">
    <property type="component" value="Unassembled WGS sequence"/>
</dbReference>